<comment type="caution">
    <text evidence="6">The sequence shown here is derived from an EMBL/GenBank/DDBJ whole genome shotgun (WGS) entry which is preliminary data.</text>
</comment>
<evidence type="ECO:0008006" key="8">
    <source>
        <dbReference type="Google" id="ProtNLM"/>
    </source>
</evidence>
<dbReference type="Pfam" id="PF13086">
    <property type="entry name" value="AAA_11"/>
    <property type="match status" value="2"/>
</dbReference>
<accession>A0A0G2IXH3</accession>
<evidence type="ECO:0000313" key="6">
    <source>
        <dbReference type="EMBL" id="KKZ59026.1"/>
    </source>
</evidence>
<name>A0A0G2IXH3_9EURO</name>
<feature type="domain" description="ZNFX1" evidence="5">
    <location>
        <begin position="112"/>
        <end position="220"/>
    </location>
</feature>
<dbReference type="EMBL" id="LCZI01001691">
    <property type="protein sequence ID" value="KKZ59026.1"/>
    <property type="molecule type" value="Genomic_DNA"/>
</dbReference>
<evidence type="ECO:0000256" key="1">
    <source>
        <dbReference type="ARBA" id="ARBA00022806"/>
    </source>
</evidence>
<dbReference type="CDD" id="cd06008">
    <property type="entry name" value="NF-X1-zinc-finger"/>
    <property type="match status" value="1"/>
</dbReference>
<feature type="domain" description="DNA2/NAM7 helicase helicase" evidence="3">
    <location>
        <begin position="294"/>
        <end position="374"/>
    </location>
</feature>
<dbReference type="AlphaFoldDB" id="A0A0G2IXH3"/>
<dbReference type="GO" id="GO:0031048">
    <property type="term" value="P:regulatory ncRNA-mediated heterochromatin formation"/>
    <property type="evidence" value="ECO:0007669"/>
    <property type="project" value="TreeGrafter"/>
</dbReference>
<proteinExistence type="predicted"/>
<dbReference type="Proteomes" id="UP000034164">
    <property type="component" value="Unassembled WGS sequence"/>
</dbReference>
<evidence type="ECO:0000259" key="3">
    <source>
        <dbReference type="Pfam" id="PF13086"/>
    </source>
</evidence>
<evidence type="ECO:0000259" key="5">
    <source>
        <dbReference type="Pfam" id="PF25396"/>
    </source>
</evidence>
<sequence length="1113" mass="124187">MRARRLNHTRLPGPDITLNKDIQAYVEETRRAAAGDTWTAKSELPTTNEILGIDEHDDSPGTNVDLVANKIQGPWPSTRIYLKTHYDLLREDAVAPLRDAVAYVKENPRMKDSLDVCIYERVYIIGITCADAGLAMKLQFSVARAGKNIVWEYSPRLTTGSIVALTPANDMFKSKCIVAVVAARPLDDLKKTPSEIDIFYARAEDAEFDPQQEFVMIEARSGYYEASRHTLTALQKMAREGFPFSEYLCGLRPTIDPPDYIKLNPFVDMSSTLIDEECAKRDVLNDWPSPPTSLDSSQWNALRQIFTKRLAIVLGPPGTGKTYVSVIALKTLLSTLPSTDPPIIVAAQTNHALDQLLRHVAQFEMNYVRLGGRSADIDIKKRTIFELRRANPVPTIPGGLFGPSKKRIKELAENIFKLLEPFSPGNSKSPFPAAQFLKLNIITQSQYDSLVKGAEGWVHGGDQVEPLSAWLGDSKTKFEVVYQWNNFGFAEDDIDLEYEQLKELELEQGLDEEDSETLRGPYMSLMEQVKGRSLSATAADASRGRFLKYDDLWKIPPRDRGGIYSIFQKLAKEAIRNTFRSLAKRYEVAAENLKTGKWELNSTIVQSARVVGMTTTGLSKYRALISSIKPKIIVIEEAAEVIEAPIAAACVKSLEHLILIGDHKQLQGHCAIKELEGEPFFLNVSLFERLVHNGVEFKSLTKQRRMAPEIRRILAPIYDDLEDHPSVVTRPGVPGMGGVNSFFFCHGWPESSDSLLSKYNDSEARMIVGFFIYLHLNGVAVQDITILTFYNGQRKKILKALRDNHLLQGQYLKVSTVDSYQGEENEIVLLSLVRSNENNGSIGFLAVENRVCVALSRAKRGFYIFGNAEFLAVSNPLWWEVVQIVSCGPKRIGYHVPVTCANHQTKTYIAEPEKWSLTNGGCSLRCDQKLKCGHNCPLLCHVVSHSQVKCQQSCTELLPCGHVCVEVCDCPCKCQYGDCFVLNEGFGAGENTPPIGENYTTPPSGTCADPCNPNAHTDFVQNYMDYSNGGAKQDDARLASKANKLAITEHASERARPPQLSDDVSIFDRPSQPILKENLVPHEGPTGHPPVRQKYVQYYSSWSSSSNSKDKKE</sequence>
<keyword evidence="1" id="KW-0347">Helicase</keyword>
<dbReference type="OrthoDB" id="409395at2759"/>
<organism evidence="6 7">
    <name type="scientific">[Emmonsia] crescens</name>
    <dbReference type="NCBI Taxonomy" id="73230"/>
    <lineage>
        <taxon>Eukaryota</taxon>
        <taxon>Fungi</taxon>
        <taxon>Dikarya</taxon>
        <taxon>Ascomycota</taxon>
        <taxon>Pezizomycotina</taxon>
        <taxon>Eurotiomycetes</taxon>
        <taxon>Eurotiomycetidae</taxon>
        <taxon>Onygenales</taxon>
        <taxon>Ajellomycetaceae</taxon>
        <taxon>Emergomyces</taxon>
    </lineage>
</organism>
<dbReference type="Gene3D" id="3.40.50.300">
    <property type="entry name" value="P-loop containing nucleotide triphosphate hydrolases"/>
    <property type="match status" value="3"/>
</dbReference>
<dbReference type="VEuPathDB" id="FungiDB:EMCG_00891"/>
<reference evidence="7" key="1">
    <citation type="journal article" date="2015" name="PLoS Genet.">
        <title>The dynamic genome and transcriptome of the human fungal pathogen Blastomyces and close relative Emmonsia.</title>
        <authorList>
            <person name="Munoz J.F."/>
            <person name="Gauthier G.M."/>
            <person name="Desjardins C.A."/>
            <person name="Gallo J.E."/>
            <person name="Holder J."/>
            <person name="Sullivan T.D."/>
            <person name="Marty A.J."/>
            <person name="Carmen J.C."/>
            <person name="Chen Z."/>
            <person name="Ding L."/>
            <person name="Gujja S."/>
            <person name="Magrini V."/>
            <person name="Misas E."/>
            <person name="Mitreva M."/>
            <person name="Priest M."/>
            <person name="Saif S."/>
            <person name="Whiston E.A."/>
            <person name="Young S."/>
            <person name="Zeng Q."/>
            <person name="Goldman W.E."/>
            <person name="Mardis E.R."/>
            <person name="Taylor J.W."/>
            <person name="McEwen J.G."/>
            <person name="Clay O.K."/>
            <person name="Klein B.S."/>
            <person name="Cuomo C.A."/>
        </authorList>
    </citation>
    <scope>NUCLEOTIDE SEQUENCE [LARGE SCALE GENOMIC DNA]</scope>
    <source>
        <strain evidence="7">UAMH 3008</strain>
    </source>
</reference>
<dbReference type="InterPro" id="IPR041677">
    <property type="entry name" value="DNA2/NAM7_AAA_11"/>
</dbReference>
<feature type="domain" description="DNA2/NAM7 helicase-like C-terminal" evidence="4">
    <location>
        <begin position="682"/>
        <end position="868"/>
    </location>
</feature>
<dbReference type="InterPro" id="IPR041679">
    <property type="entry name" value="DNA2/NAM7-like_C"/>
</dbReference>
<feature type="region of interest" description="Disordered" evidence="2">
    <location>
        <begin position="1051"/>
        <end position="1094"/>
    </location>
</feature>
<feature type="domain" description="DNA2/NAM7 helicase helicase" evidence="3">
    <location>
        <begin position="575"/>
        <end position="667"/>
    </location>
</feature>
<dbReference type="InterPro" id="IPR047187">
    <property type="entry name" value="SF1_C_Upf1"/>
</dbReference>
<keyword evidence="1" id="KW-0067">ATP-binding</keyword>
<dbReference type="PANTHER" id="PTHR10887">
    <property type="entry name" value="DNA2/NAM7 HELICASE FAMILY"/>
    <property type="match status" value="1"/>
</dbReference>
<evidence type="ECO:0000313" key="7">
    <source>
        <dbReference type="Proteomes" id="UP000034164"/>
    </source>
</evidence>
<gene>
    <name evidence="6" type="ORF">EMCG_00891</name>
</gene>
<dbReference type="Pfam" id="PF25396">
    <property type="entry name" value="ZNFX1"/>
    <property type="match status" value="1"/>
</dbReference>
<dbReference type="GO" id="GO:0031380">
    <property type="term" value="C:nuclear RNA-directed RNA polymerase complex"/>
    <property type="evidence" value="ECO:0007669"/>
    <property type="project" value="TreeGrafter"/>
</dbReference>
<dbReference type="SUPFAM" id="SSF52540">
    <property type="entry name" value="P-loop containing nucleoside triphosphate hydrolases"/>
    <property type="match status" value="1"/>
</dbReference>
<dbReference type="Pfam" id="PF13087">
    <property type="entry name" value="AAA_12"/>
    <property type="match status" value="1"/>
</dbReference>
<keyword evidence="1" id="KW-0547">Nucleotide-binding</keyword>
<dbReference type="InterPro" id="IPR045055">
    <property type="entry name" value="DNA2/NAM7-like"/>
</dbReference>
<dbReference type="InterPro" id="IPR027417">
    <property type="entry name" value="P-loop_NTPase"/>
</dbReference>
<protein>
    <recommendedName>
        <fullName evidence="8">Helicase required for RNAi-mediated heterochromatin assembly 1</fullName>
    </recommendedName>
</protein>
<evidence type="ECO:0000256" key="2">
    <source>
        <dbReference type="SAM" id="MobiDB-lite"/>
    </source>
</evidence>
<keyword evidence="1" id="KW-0378">Hydrolase</keyword>
<dbReference type="CDD" id="cd18808">
    <property type="entry name" value="SF1_C_Upf1"/>
    <property type="match status" value="1"/>
</dbReference>
<dbReference type="GO" id="GO:0004386">
    <property type="term" value="F:helicase activity"/>
    <property type="evidence" value="ECO:0007669"/>
    <property type="project" value="InterPro"/>
</dbReference>
<dbReference type="PANTHER" id="PTHR10887:SF341">
    <property type="entry name" value="NFX1-TYPE ZINC FINGER-CONTAINING PROTEIN 1"/>
    <property type="match status" value="1"/>
</dbReference>
<evidence type="ECO:0000259" key="4">
    <source>
        <dbReference type="Pfam" id="PF13087"/>
    </source>
</evidence>
<dbReference type="InterPro" id="IPR057373">
    <property type="entry name" value="ZNFX1"/>
</dbReference>
<dbReference type="FunFam" id="3.40.50.300:FF:001366">
    <property type="entry name" value="ATP binding protein, putative"/>
    <property type="match status" value="1"/>
</dbReference>